<reference evidence="2 3" key="1">
    <citation type="submission" date="2015-06" db="EMBL/GenBank/DDBJ databases">
        <title>Draft genome assembly of filamentous brackish cyanobacterium Limnoraphis robusta strain CS-951.</title>
        <authorList>
            <person name="Willis A."/>
            <person name="Parks M."/>
            <person name="Burford M.A."/>
        </authorList>
    </citation>
    <scope>NUCLEOTIDE SEQUENCE [LARGE SCALE GENOMIC DNA]</scope>
    <source>
        <strain evidence="2 3">CS-951</strain>
    </source>
</reference>
<dbReference type="Proteomes" id="UP000033607">
    <property type="component" value="Unassembled WGS sequence"/>
</dbReference>
<evidence type="ECO:0000256" key="1">
    <source>
        <dbReference type="SAM" id="Coils"/>
    </source>
</evidence>
<sequence>MEYYQPELFQRWYWVVLAAAYKAKNEQQSLSTLEKEIEKLSSKVSSMQAALDIELPPPPKPEFWEILLTVVVCK</sequence>
<evidence type="ECO:0000313" key="3">
    <source>
        <dbReference type="Proteomes" id="UP000033607"/>
    </source>
</evidence>
<proteinExistence type="predicted"/>
<dbReference type="OrthoDB" id="9817709at2"/>
<gene>
    <name evidence="2" type="ORF">WN50_07810</name>
</gene>
<dbReference type="RefSeq" id="WP_046277966.1">
    <property type="nucleotide sequence ID" value="NZ_LATL02000110.1"/>
</dbReference>
<feature type="coiled-coil region" evidence="1">
    <location>
        <begin position="23"/>
        <end position="50"/>
    </location>
</feature>
<keyword evidence="1" id="KW-0175">Coiled coil</keyword>
<protein>
    <submittedName>
        <fullName evidence="2">Uncharacterized protein</fullName>
    </submittedName>
</protein>
<evidence type="ECO:0000313" key="2">
    <source>
        <dbReference type="EMBL" id="KKD38616.1"/>
    </source>
</evidence>
<accession>A0A0F5YIB2</accession>
<name>A0A0F5YIB2_9CYAN</name>
<comment type="caution">
    <text evidence="2">The sequence shown here is derived from an EMBL/GenBank/DDBJ whole genome shotgun (WGS) entry which is preliminary data.</text>
</comment>
<dbReference type="EMBL" id="LATL02000110">
    <property type="protein sequence ID" value="KKD38616.1"/>
    <property type="molecule type" value="Genomic_DNA"/>
</dbReference>
<organism evidence="2 3">
    <name type="scientific">Limnoraphis robusta CS-951</name>
    <dbReference type="NCBI Taxonomy" id="1637645"/>
    <lineage>
        <taxon>Bacteria</taxon>
        <taxon>Bacillati</taxon>
        <taxon>Cyanobacteriota</taxon>
        <taxon>Cyanophyceae</taxon>
        <taxon>Oscillatoriophycideae</taxon>
        <taxon>Oscillatoriales</taxon>
        <taxon>Sirenicapillariaceae</taxon>
        <taxon>Limnoraphis</taxon>
    </lineage>
</organism>
<dbReference type="AlphaFoldDB" id="A0A0F5YIB2"/>